<evidence type="ECO:0000313" key="3">
    <source>
        <dbReference type="Proteomes" id="UP001328107"/>
    </source>
</evidence>
<name>A0AAN5CT04_9BILA</name>
<organism evidence="2 3">
    <name type="scientific">Pristionchus mayeri</name>
    <dbReference type="NCBI Taxonomy" id="1317129"/>
    <lineage>
        <taxon>Eukaryota</taxon>
        <taxon>Metazoa</taxon>
        <taxon>Ecdysozoa</taxon>
        <taxon>Nematoda</taxon>
        <taxon>Chromadorea</taxon>
        <taxon>Rhabditida</taxon>
        <taxon>Rhabditina</taxon>
        <taxon>Diplogasteromorpha</taxon>
        <taxon>Diplogasteroidea</taxon>
        <taxon>Neodiplogasteridae</taxon>
        <taxon>Pristionchus</taxon>
    </lineage>
</organism>
<accession>A0AAN5CT04</accession>
<reference evidence="3" key="1">
    <citation type="submission" date="2022-10" db="EMBL/GenBank/DDBJ databases">
        <title>Genome assembly of Pristionchus species.</title>
        <authorList>
            <person name="Yoshida K."/>
            <person name="Sommer R.J."/>
        </authorList>
    </citation>
    <scope>NUCLEOTIDE SEQUENCE [LARGE SCALE GENOMIC DNA]</scope>
    <source>
        <strain evidence="1 3">RS5460</strain>
    </source>
</reference>
<dbReference type="EMBL" id="BTRK01000004">
    <property type="protein sequence ID" value="GMR50284.1"/>
    <property type="molecule type" value="Genomic_DNA"/>
</dbReference>
<evidence type="ECO:0000313" key="2">
    <source>
        <dbReference type="EMBL" id="GMR50286.1"/>
    </source>
</evidence>
<evidence type="ECO:0000313" key="1">
    <source>
        <dbReference type="EMBL" id="GMR50284.1"/>
    </source>
</evidence>
<protein>
    <submittedName>
        <fullName evidence="2">Uncharacterized protein</fullName>
    </submittedName>
</protein>
<dbReference type="AlphaFoldDB" id="A0AAN5CT04"/>
<dbReference type="EMBL" id="BTRK01000004">
    <property type="protein sequence ID" value="GMR50286.1"/>
    <property type="molecule type" value="Genomic_DNA"/>
</dbReference>
<keyword evidence="3" id="KW-1185">Reference proteome</keyword>
<feature type="non-terminal residue" evidence="2">
    <location>
        <position position="1"/>
    </location>
</feature>
<reference evidence="2" key="2">
    <citation type="submission" date="2023-06" db="EMBL/GenBank/DDBJ databases">
        <title>Genome assembly of Pristionchus species.</title>
        <authorList>
            <person name="Yoshida K."/>
            <person name="Sommer R.J."/>
        </authorList>
    </citation>
    <scope>NUCLEOTIDE SEQUENCE</scope>
    <source>
        <strain evidence="2 3">RS5460</strain>
    </source>
</reference>
<comment type="caution">
    <text evidence="2">The sequence shown here is derived from an EMBL/GenBank/DDBJ whole genome shotgun (WGS) entry which is preliminary data.</text>
</comment>
<dbReference type="Proteomes" id="UP001328107">
    <property type="component" value="Unassembled WGS sequence"/>
</dbReference>
<proteinExistence type="predicted"/>
<sequence length="74" mass="7694">DTPAAPATPSDGSIQVCPGNMKYQTKFPNPGGADIWPISGVGKAVYCAMGQWMKFDIPPGYAETSTIAVTCTSP</sequence>
<gene>
    <name evidence="1" type="ORF">PMAYCL1PPCAC_20479</name>
    <name evidence="2" type="ORF">PMAYCL1PPCAC_20481</name>
</gene>